<comment type="caution">
    <text evidence="1">The sequence shown here is derived from an EMBL/GenBank/DDBJ whole genome shotgun (WGS) entry which is preliminary data.</text>
</comment>
<organism evidence="1">
    <name type="scientific">Sesamum latifolium</name>
    <dbReference type="NCBI Taxonomy" id="2727402"/>
    <lineage>
        <taxon>Eukaryota</taxon>
        <taxon>Viridiplantae</taxon>
        <taxon>Streptophyta</taxon>
        <taxon>Embryophyta</taxon>
        <taxon>Tracheophyta</taxon>
        <taxon>Spermatophyta</taxon>
        <taxon>Magnoliopsida</taxon>
        <taxon>eudicotyledons</taxon>
        <taxon>Gunneridae</taxon>
        <taxon>Pentapetalae</taxon>
        <taxon>asterids</taxon>
        <taxon>lamiids</taxon>
        <taxon>Lamiales</taxon>
        <taxon>Pedaliaceae</taxon>
        <taxon>Sesamum</taxon>
    </lineage>
</organism>
<dbReference type="SUPFAM" id="SSF53335">
    <property type="entry name" value="S-adenosyl-L-methionine-dependent methyltransferases"/>
    <property type="match status" value="2"/>
</dbReference>
<gene>
    <name evidence="1" type="ORF">Slati_4582300</name>
</gene>
<accession>A0AAW2S4Y6</accession>
<keyword evidence="1" id="KW-0808">Transferase</keyword>
<dbReference type="GO" id="GO:0008168">
    <property type="term" value="F:methyltransferase activity"/>
    <property type="evidence" value="ECO:0007669"/>
    <property type="project" value="UniProtKB-KW"/>
</dbReference>
<dbReference type="AlphaFoldDB" id="A0AAW2S4Y6"/>
<protein>
    <submittedName>
        <fullName evidence="1">2-phytyl-1,4-beta-naphthoquinone methyltransferase, chloroplastic</fullName>
    </submittedName>
</protein>
<keyword evidence="1" id="KW-0489">Methyltransferase</keyword>
<name>A0AAW2S4Y6_9LAMI</name>
<dbReference type="InterPro" id="IPR029063">
    <property type="entry name" value="SAM-dependent_MTases_sf"/>
</dbReference>
<dbReference type="Gene3D" id="3.40.50.150">
    <property type="entry name" value="Vaccinia Virus protein VP39"/>
    <property type="match status" value="1"/>
</dbReference>
<dbReference type="GO" id="GO:0032259">
    <property type="term" value="P:methylation"/>
    <property type="evidence" value="ECO:0007669"/>
    <property type="project" value="UniProtKB-KW"/>
</dbReference>
<reference evidence="1" key="2">
    <citation type="journal article" date="2024" name="Plant">
        <title>Genomic evolution and insights into agronomic trait innovations of Sesamum species.</title>
        <authorList>
            <person name="Miao H."/>
            <person name="Wang L."/>
            <person name="Qu L."/>
            <person name="Liu H."/>
            <person name="Sun Y."/>
            <person name="Le M."/>
            <person name="Wang Q."/>
            <person name="Wei S."/>
            <person name="Zheng Y."/>
            <person name="Lin W."/>
            <person name="Duan Y."/>
            <person name="Cao H."/>
            <person name="Xiong S."/>
            <person name="Wang X."/>
            <person name="Wei L."/>
            <person name="Li C."/>
            <person name="Ma Q."/>
            <person name="Ju M."/>
            <person name="Zhao R."/>
            <person name="Li G."/>
            <person name="Mu C."/>
            <person name="Tian Q."/>
            <person name="Mei H."/>
            <person name="Zhang T."/>
            <person name="Gao T."/>
            <person name="Zhang H."/>
        </authorList>
    </citation>
    <scope>NUCLEOTIDE SEQUENCE</scope>
    <source>
        <strain evidence="1">KEN1</strain>
    </source>
</reference>
<evidence type="ECO:0000313" key="1">
    <source>
        <dbReference type="EMBL" id="KAL0386756.1"/>
    </source>
</evidence>
<sequence length="117" mass="12979">MAAFQRRSESEAGTLEGAAEWQELFNRIAPIYDKMNDVLRWGSIGCGRGGLFLGAVEVYCDLLFLFLSVTEFDVVKTGQKKRDKVLDVCCGSGDLSFLLSQKVGVNGKVRPDYLLHI</sequence>
<reference evidence="1" key="1">
    <citation type="submission" date="2020-06" db="EMBL/GenBank/DDBJ databases">
        <authorList>
            <person name="Li T."/>
            <person name="Hu X."/>
            <person name="Zhang T."/>
            <person name="Song X."/>
            <person name="Zhang H."/>
            <person name="Dai N."/>
            <person name="Sheng W."/>
            <person name="Hou X."/>
            <person name="Wei L."/>
        </authorList>
    </citation>
    <scope>NUCLEOTIDE SEQUENCE</scope>
    <source>
        <strain evidence="1">KEN1</strain>
        <tissue evidence="1">Leaf</tissue>
    </source>
</reference>
<dbReference type="EMBL" id="JACGWN010000061">
    <property type="protein sequence ID" value="KAL0386756.1"/>
    <property type="molecule type" value="Genomic_DNA"/>
</dbReference>
<proteinExistence type="predicted"/>
<dbReference type="Pfam" id="PF01209">
    <property type="entry name" value="Ubie_methyltran"/>
    <property type="match status" value="1"/>
</dbReference>